<dbReference type="AlphaFoldDB" id="A0A1B6D5S6"/>
<feature type="compositionally biased region" description="Low complexity" evidence="1">
    <location>
        <begin position="200"/>
        <end position="216"/>
    </location>
</feature>
<feature type="compositionally biased region" description="Polar residues" evidence="1">
    <location>
        <begin position="237"/>
        <end position="246"/>
    </location>
</feature>
<feature type="non-terminal residue" evidence="2">
    <location>
        <position position="780"/>
    </location>
</feature>
<reference evidence="2" key="1">
    <citation type="submission" date="2015-12" db="EMBL/GenBank/DDBJ databases">
        <title>De novo transcriptome assembly of four potential Pierce s Disease insect vectors from Arizona vineyards.</title>
        <authorList>
            <person name="Tassone E.E."/>
        </authorList>
    </citation>
    <scope>NUCLEOTIDE SEQUENCE</scope>
</reference>
<feature type="region of interest" description="Disordered" evidence="1">
    <location>
        <begin position="383"/>
        <end position="415"/>
    </location>
</feature>
<feature type="compositionally biased region" description="Low complexity" evidence="1">
    <location>
        <begin position="542"/>
        <end position="555"/>
    </location>
</feature>
<feature type="compositionally biased region" description="Polar residues" evidence="1">
    <location>
        <begin position="265"/>
        <end position="277"/>
    </location>
</feature>
<evidence type="ECO:0000256" key="1">
    <source>
        <dbReference type="SAM" id="MobiDB-lite"/>
    </source>
</evidence>
<dbReference type="EMBL" id="GEDC01016260">
    <property type="protein sequence ID" value="JAS21038.1"/>
    <property type="molecule type" value="Transcribed_RNA"/>
</dbReference>
<proteinExistence type="predicted"/>
<feature type="region of interest" description="Disordered" evidence="1">
    <location>
        <begin position="457"/>
        <end position="506"/>
    </location>
</feature>
<accession>A0A1B6D5S6</accession>
<name>A0A1B6D5S6_9HEMI</name>
<sequence length="780" mass="85882">SQSTPIAEQGTCSTTVTDEGSNSWDRIMVVKVPSEDMNEGRPSEAADPTSAGRTQRIARYKEERRRQLAAQFSKNEDAASTSSSGGGVVIRTTRTSRLRVAASSASECQKTSGRCDGVRRGSGGGNRLQATTSDTNSKEKSPVSDVSSTTGPKRERDKSSKRKSNLNRSLNAEEVPAVDLSDENGVRRRRRIAINPNISPPTASSVSSKNSSSPRSTVTPPHTISRRPSSRSDRGSTPESDAQKPQSRIPRKISLTSPPKDINSKSRSSTFRNQQSPDKVVPSLEMSSSKEDVLNFTNGISPDSSKQSGNFSEHLNNGTTMVEPNSTIHESTLGVNLPELVLGLPQVSRPSSILKKTSFEESSPVLISTITHSSTKPISILKRKTSQEEGPVTVTSQPVTFSPSVREPSAGRRQGILKKHRSLDEAEVLRRRSCSPDIDYAEFKPILKNQRRSSLEELVRRAQSPEPQSILKRKTSREENFEQSSNSEPQGILKRKSSSGSSSGPVHVTIDELVILAVAGMQDNPYDEDQVRPILKKKTSSSEEPSLDSLSSCSETPKPILKKKSSSETDDPDEKHRKKPILKSRKESGGSNSVLLSQGLYQNNENYNEDNMQAVENFTDDITNVMKILDLSTPSEDLQTAPDMFAKVTSRTPKPFNDLEFSSKRNVFEGVRLRVKDPETGSPQRPMSVAERVMNMEHFLTLEAGDVHKTNECPLPKGAVPKRPRDKERFRTQPVTSLELSATRSWRGFPEENLRINHKSDDAPSINTEALHLEMAENTE</sequence>
<feature type="compositionally biased region" description="Polar residues" evidence="1">
    <location>
        <begin position="70"/>
        <end position="81"/>
    </location>
</feature>
<feature type="compositionally biased region" description="Polar residues" evidence="1">
    <location>
        <begin position="295"/>
        <end position="318"/>
    </location>
</feature>
<feature type="region of interest" description="Disordered" evidence="1">
    <location>
        <begin position="1"/>
        <end position="318"/>
    </location>
</feature>
<gene>
    <name evidence="2" type="ORF">g.42081</name>
</gene>
<organism evidence="2">
    <name type="scientific">Clastoptera arizonana</name>
    <name type="common">Arizona spittle bug</name>
    <dbReference type="NCBI Taxonomy" id="38151"/>
    <lineage>
        <taxon>Eukaryota</taxon>
        <taxon>Metazoa</taxon>
        <taxon>Ecdysozoa</taxon>
        <taxon>Arthropoda</taxon>
        <taxon>Hexapoda</taxon>
        <taxon>Insecta</taxon>
        <taxon>Pterygota</taxon>
        <taxon>Neoptera</taxon>
        <taxon>Paraneoptera</taxon>
        <taxon>Hemiptera</taxon>
        <taxon>Auchenorrhyncha</taxon>
        <taxon>Cercopoidea</taxon>
        <taxon>Clastopteridae</taxon>
        <taxon>Clastoptera</taxon>
    </lineage>
</organism>
<feature type="region of interest" description="Disordered" evidence="1">
    <location>
        <begin position="526"/>
        <end position="594"/>
    </location>
</feature>
<feature type="compositionally biased region" description="Polar residues" evidence="1">
    <location>
        <begin position="393"/>
        <end position="403"/>
    </location>
</feature>
<feature type="region of interest" description="Disordered" evidence="1">
    <location>
        <begin position="711"/>
        <end position="736"/>
    </location>
</feature>
<feature type="compositionally biased region" description="Polar residues" evidence="1">
    <location>
        <begin position="1"/>
        <end position="24"/>
    </location>
</feature>
<protein>
    <submittedName>
        <fullName evidence="2">Uncharacterized protein</fullName>
    </submittedName>
</protein>
<evidence type="ECO:0000313" key="2">
    <source>
        <dbReference type="EMBL" id="JAS21038.1"/>
    </source>
</evidence>
<feature type="non-terminal residue" evidence="2">
    <location>
        <position position="1"/>
    </location>
</feature>
<feature type="compositionally biased region" description="Polar residues" evidence="1">
    <location>
        <begin position="103"/>
        <end position="112"/>
    </location>
</feature>